<feature type="region of interest" description="Disordered" evidence="1">
    <location>
        <begin position="1"/>
        <end position="50"/>
    </location>
</feature>
<dbReference type="AlphaFoldDB" id="A0ABD0M9H3"/>
<proteinExistence type="predicted"/>
<keyword evidence="3" id="KW-1185">Reference proteome</keyword>
<comment type="caution">
    <text evidence="2">The sequence shown here is derived from an EMBL/GenBank/DDBJ whole genome shotgun (WGS) entry which is preliminary data.</text>
</comment>
<evidence type="ECO:0000313" key="3">
    <source>
        <dbReference type="Proteomes" id="UP001519460"/>
    </source>
</evidence>
<protein>
    <submittedName>
        <fullName evidence="2">Uncharacterized protein</fullName>
    </submittedName>
</protein>
<organism evidence="2 3">
    <name type="scientific">Batillaria attramentaria</name>
    <dbReference type="NCBI Taxonomy" id="370345"/>
    <lineage>
        <taxon>Eukaryota</taxon>
        <taxon>Metazoa</taxon>
        <taxon>Spiralia</taxon>
        <taxon>Lophotrochozoa</taxon>
        <taxon>Mollusca</taxon>
        <taxon>Gastropoda</taxon>
        <taxon>Caenogastropoda</taxon>
        <taxon>Sorbeoconcha</taxon>
        <taxon>Cerithioidea</taxon>
        <taxon>Batillariidae</taxon>
        <taxon>Batillaria</taxon>
    </lineage>
</organism>
<gene>
    <name evidence="2" type="ORF">BaRGS_00000997</name>
</gene>
<accession>A0ABD0M9H3</accession>
<name>A0ABD0M9H3_9CAEN</name>
<reference evidence="2 3" key="1">
    <citation type="journal article" date="2023" name="Sci. Data">
        <title>Genome assembly of the Korean intertidal mud-creeper Batillaria attramentaria.</title>
        <authorList>
            <person name="Patra A.K."/>
            <person name="Ho P.T."/>
            <person name="Jun S."/>
            <person name="Lee S.J."/>
            <person name="Kim Y."/>
            <person name="Won Y.J."/>
        </authorList>
    </citation>
    <scope>NUCLEOTIDE SEQUENCE [LARGE SCALE GENOMIC DNA]</scope>
    <source>
        <strain evidence="2">Wonlab-2016</strain>
    </source>
</reference>
<evidence type="ECO:0000313" key="2">
    <source>
        <dbReference type="EMBL" id="KAK7508032.1"/>
    </source>
</evidence>
<evidence type="ECO:0000256" key="1">
    <source>
        <dbReference type="SAM" id="MobiDB-lite"/>
    </source>
</evidence>
<sequence>MASNLGQSDYGRSCQFSLPPQKSRTPVTDMTGAPSVSLQTRKRQTTPFSSNIDSISYRAQKLRRLHLPLSTRKRDLEDEILRKAQHSNPLYVQQIVFSSVV</sequence>
<dbReference type="Proteomes" id="UP001519460">
    <property type="component" value="Unassembled WGS sequence"/>
</dbReference>
<feature type="compositionally biased region" description="Polar residues" evidence="1">
    <location>
        <begin position="14"/>
        <end position="50"/>
    </location>
</feature>
<dbReference type="EMBL" id="JACVVK020000003">
    <property type="protein sequence ID" value="KAK7508032.1"/>
    <property type="molecule type" value="Genomic_DNA"/>
</dbReference>